<protein>
    <submittedName>
        <fullName evidence="1">Uncharacterized protein</fullName>
    </submittedName>
</protein>
<reference evidence="1 2" key="1">
    <citation type="journal article" date="2004" name="Proc. Natl. Acad. Sci. U.S.A.">
        <title>Comparison of the genome of the oral pathogen Treponema denticola with other spirochete genomes.</title>
        <authorList>
            <person name="Seshadri R."/>
            <person name="Myers G.S."/>
            <person name="Tettelin H."/>
            <person name="Eisen J.A."/>
            <person name="Heidelberg J.F."/>
            <person name="Dodson R.J."/>
            <person name="Davidsen T.M."/>
            <person name="DeBoy R.T."/>
            <person name="Fouts D.E."/>
            <person name="Haft D.H."/>
            <person name="Selengut J."/>
            <person name="Ren Q."/>
            <person name="Brinkac L.M."/>
            <person name="Madupu R."/>
            <person name="Kolonay J."/>
            <person name="Durkin S.A."/>
            <person name="Daugherty S.C."/>
            <person name="Shetty J."/>
            <person name="Shvartsbeyn A."/>
            <person name="Gebregeorgis E."/>
            <person name="Geer K."/>
            <person name="Tsegaye G."/>
            <person name="Malek J."/>
            <person name="Ayodeji B."/>
            <person name="Shatsman S."/>
            <person name="McLeod M.P."/>
            <person name="Smajs D."/>
            <person name="Howell J.K."/>
            <person name="Pal S."/>
            <person name="Amin A."/>
            <person name="Vashisth P."/>
            <person name="McNeill T.Z."/>
            <person name="Xiang Q."/>
            <person name="Sodergren E."/>
            <person name="Baca E."/>
            <person name="Weinstock G.M."/>
            <person name="Norris S.J."/>
            <person name="Fraser C.M."/>
            <person name="Paulsen I.T."/>
        </authorList>
    </citation>
    <scope>NUCLEOTIDE SEQUENCE [LARGE SCALE GENOMIC DNA]</scope>
    <source>
        <strain evidence="2">ATCC 35405 / DSM 14222 / CIP 103919 / JCM 8153 / KCTC 15104</strain>
    </source>
</reference>
<gene>
    <name evidence="1" type="ordered locus">TDE_1994</name>
</gene>
<proteinExistence type="predicted"/>
<dbReference type="HOGENOM" id="CLU_3367954_0_0_12"/>
<dbReference type="EMBL" id="AE017226">
    <property type="protein sequence ID" value="AAS12508.1"/>
    <property type="molecule type" value="Genomic_DNA"/>
</dbReference>
<dbReference type="KEGG" id="tde:TDE_1994"/>
<evidence type="ECO:0000313" key="2">
    <source>
        <dbReference type="Proteomes" id="UP000008212"/>
    </source>
</evidence>
<organism evidence="1 2">
    <name type="scientific">Treponema denticola (strain ATCC 35405 / DSM 14222 / CIP 103919 / JCM 8153 / KCTC 15104)</name>
    <dbReference type="NCBI Taxonomy" id="243275"/>
    <lineage>
        <taxon>Bacteria</taxon>
        <taxon>Pseudomonadati</taxon>
        <taxon>Spirochaetota</taxon>
        <taxon>Spirochaetia</taxon>
        <taxon>Spirochaetales</taxon>
        <taxon>Treponemataceae</taxon>
        <taxon>Treponema</taxon>
    </lineage>
</organism>
<dbReference type="PaxDb" id="243275-TDE_1994"/>
<dbReference type="AlphaFoldDB" id="Q73L71"/>
<dbReference type="Proteomes" id="UP000008212">
    <property type="component" value="Chromosome"/>
</dbReference>
<dbReference type="STRING" id="243275.TDE_1994"/>
<evidence type="ECO:0000313" key="1">
    <source>
        <dbReference type="EMBL" id="AAS12508.1"/>
    </source>
</evidence>
<name>Q73L71_TREDE</name>
<sequence length="35" mass="4484">MTFYYYFMKKMIYVVKFWEKIEIFFAPCPFFVLVL</sequence>
<keyword evidence="2" id="KW-1185">Reference proteome</keyword>
<accession>Q73L71</accession>